<comment type="similarity">
    <text evidence="4 14">Belongs to the FAD-dependent glycerol-3-phosphate dehydrogenase family.</text>
</comment>
<keyword evidence="11" id="KW-0809">Transit peptide</keyword>
<evidence type="ECO:0000256" key="2">
    <source>
        <dbReference type="ARBA" id="ARBA00004173"/>
    </source>
</evidence>
<evidence type="ECO:0000256" key="1">
    <source>
        <dbReference type="ARBA" id="ARBA00001974"/>
    </source>
</evidence>
<dbReference type="SUPFAM" id="SSF51905">
    <property type="entry name" value="FAD/NAD(P)-binding domain"/>
    <property type="match status" value="1"/>
</dbReference>
<evidence type="ECO:0000313" key="18">
    <source>
        <dbReference type="Proteomes" id="UP000054350"/>
    </source>
</evidence>
<accession>A0A0L0SP42</accession>
<feature type="compositionally biased region" description="Basic residues" evidence="15">
    <location>
        <begin position="158"/>
        <end position="170"/>
    </location>
</feature>
<dbReference type="VEuPathDB" id="FungiDB:AMAG_09203"/>
<dbReference type="PRINTS" id="PR01001">
    <property type="entry name" value="FADG3PDH"/>
</dbReference>
<comment type="subcellular location">
    <subcellularLocation>
        <location evidence="2">Mitochondrion</location>
    </subcellularLocation>
</comment>
<keyword evidence="8" id="KW-0677">Repeat</keyword>
<gene>
    <name evidence="17" type="ORF">AMAG_09203</name>
</gene>
<dbReference type="Proteomes" id="UP000054350">
    <property type="component" value="Unassembled WGS sequence"/>
</dbReference>
<feature type="region of interest" description="Disordered" evidence="15">
    <location>
        <begin position="97"/>
        <end position="213"/>
    </location>
</feature>
<keyword evidence="7" id="KW-0479">Metal-binding</keyword>
<evidence type="ECO:0000256" key="11">
    <source>
        <dbReference type="ARBA" id="ARBA00022946"/>
    </source>
</evidence>
<evidence type="ECO:0000313" key="17">
    <source>
        <dbReference type="EMBL" id="KNE64159.1"/>
    </source>
</evidence>
<reference evidence="17 18" key="1">
    <citation type="submission" date="2009-11" db="EMBL/GenBank/DDBJ databases">
        <title>Annotation of Allomyces macrogynus ATCC 38327.</title>
        <authorList>
            <consortium name="The Broad Institute Genome Sequencing Platform"/>
            <person name="Russ C."/>
            <person name="Cuomo C."/>
            <person name="Burger G."/>
            <person name="Gray M.W."/>
            <person name="Holland P.W.H."/>
            <person name="King N."/>
            <person name="Lang F.B.F."/>
            <person name="Roger A.J."/>
            <person name="Ruiz-Trillo I."/>
            <person name="Young S.K."/>
            <person name="Zeng Q."/>
            <person name="Gargeya S."/>
            <person name="Fitzgerald M."/>
            <person name="Haas B."/>
            <person name="Abouelleil A."/>
            <person name="Alvarado L."/>
            <person name="Arachchi H.M."/>
            <person name="Berlin A."/>
            <person name="Chapman S.B."/>
            <person name="Gearin G."/>
            <person name="Goldberg J."/>
            <person name="Griggs A."/>
            <person name="Gujja S."/>
            <person name="Hansen M."/>
            <person name="Heiman D."/>
            <person name="Howarth C."/>
            <person name="Larimer J."/>
            <person name="Lui A."/>
            <person name="MacDonald P.J.P."/>
            <person name="McCowen C."/>
            <person name="Montmayeur A."/>
            <person name="Murphy C."/>
            <person name="Neiman D."/>
            <person name="Pearson M."/>
            <person name="Priest M."/>
            <person name="Roberts A."/>
            <person name="Saif S."/>
            <person name="Shea T."/>
            <person name="Sisk P."/>
            <person name="Stolte C."/>
            <person name="Sykes S."/>
            <person name="Wortman J."/>
            <person name="Nusbaum C."/>
            <person name="Birren B."/>
        </authorList>
    </citation>
    <scope>NUCLEOTIDE SEQUENCE [LARGE SCALE GENOMIC DNA]</scope>
    <source>
        <strain evidence="17 18">ATCC 38327</strain>
    </source>
</reference>
<dbReference type="InterPro" id="IPR002048">
    <property type="entry name" value="EF_hand_dom"/>
</dbReference>
<dbReference type="PANTHER" id="PTHR11985:SF15">
    <property type="entry name" value="GLYCEROL-3-PHOSPHATE DEHYDROGENASE, MITOCHONDRIAL"/>
    <property type="match status" value="1"/>
</dbReference>
<dbReference type="Gene3D" id="3.30.9.10">
    <property type="entry name" value="D-Amino Acid Oxidase, subunit A, domain 2"/>
    <property type="match status" value="1"/>
</dbReference>
<feature type="compositionally biased region" description="Low complexity" evidence="15">
    <location>
        <begin position="32"/>
        <end position="47"/>
    </location>
</feature>
<evidence type="ECO:0000256" key="10">
    <source>
        <dbReference type="ARBA" id="ARBA00022837"/>
    </source>
</evidence>
<comment type="cofactor">
    <cofactor evidence="1 14">
        <name>FAD</name>
        <dbReference type="ChEBI" id="CHEBI:57692"/>
    </cofactor>
</comment>
<name>A0A0L0SP42_ALLM3</name>
<dbReference type="Gene3D" id="3.50.50.60">
    <property type="entry name" value="FAD/NAD(P)-binding domain"/>
    <property type="match status" value="1"/>
</dbReference>
<dbReference type="SUPFAM" id="SSF47473">
    <property type="entry name" value="EF-hand"/>
    <property type="match status" value="1"/>
</dbReference>
<evidence type="ECO:0000256" key="14">
    <source>
        <dbReference type="RuleBase" id="RU361217"/>
    </source>
</evidence>
<dbReference type="PROSITE" id="PS00978">
    <property type="entry name" value="FAD_G3PDH_2"/>
    <property type="match status" value="1"/>
</dbReference>
<dbReference type="AlphaFoldDB" id="A0A0L0SP42"/>
<comment type="pathway">
    <text evidence="3">Polyol metabolism; glycerol degradation.</text>
</comment>
<dbReference type="eggNOG" id="KOG0042">
    <property type="taxonomic scope" value="Eukaryota"/>
</dbReference>
<keyword evidence="10" id="KW-0106">Calcium</keyword>
<reference evidence="18" key="2">
    <citation type="submission" date="2009-11" db="EMBL/GenBank/DDBJ databases">
        <title>The Genome Sequence of Allomyces macrogynus strain ATCC 38327.</title>
        <authorList>
            <consortium name="The Broad Institute Genome Sequencing Platform"/>
            <person name="Russ C."/>
            <person name="Cuomo C."/>
            <person name="Shea T."/>
            <person name="Young S.K."/>
            <person name="Zeng Q."/>
            <person name="Koehrsen M."/>
            <person name="Haas B."/>
            <person name="Borodovsky M."/>
            <person name="Guigo R."/>
            <person name="Alvarado L."/>
            <person name="Berlin A."/>
            <person name="Borenstein D."/>
            <person name="Chen Z."/>
            <person name="Engels R."/>
            <person name="Freedman E."/>
            <person name="Gellesch M."/>
            <person name="Goldberg J."/>
            <person name="Griggs A."/>
            <person name="Gujja S."/>
            <person name="Heiman D."/>
            <person name="Hepburn T."/>
            <person name="Howarth C."/>
            <person name="Jen D."/>
            <person name="Larson L."/>
            <person name="Lewis B."/>
            <person name="Mehta T."/>
            <person name="Park D."/>
            <person name="Pearson M."/>
            <person name="Roberts A."/>
            <person name="Saif S."/>
            <person name="Shenoy N."/>
            <person name="Sisk P."/>
            <person name="Stolte C."/>
            <person name="Sykes S."/>
            <person name="Walk T."/>
            <person name="White J."/>
            <person name="Yandava C."/>
            <person name="Burger G."/>
            <person name="Gray M.W."/>
            <person name="Holland P.W.H."/>
            <person name="King N."/>
            <person name="Lang F.B.F."/>
            <person name="Roger A.J."/>
            <person name="Ruiz-Trillo I."/>
            <person name="Lander E."/>
            <person name="Nusbaum C."/>
        </authorList>
    </citation>
    <scope>NUCLEOTIDE SEQUENCE [LARGE SCALE GENOMIC DNA]</scope>
    <source>
        <strain evidence="18">ATCC 38327</strain>
    </source>
</reference>
<evidence type="ECO:0000259" key="16">
    <source>
        <dbReference type="PROSITE" id="PS50222"/>
    </source>
</evidence>
<feature type="domain" description="EF-hand" evidence="16">
    <location>
        <begin position="908"/>
        <end position="943"/>
    </location>
</feature>
<dbReference type="Gene3D" id="1.10.238.10">
    <property type="entry name" value="EF-hand"/>
    <property type="match status" value="1"/>
</dbReference>
<sequence length="1072" mass="115902">MQLQPVAARAPTAGQRGSCANQINRDEIKNNPRLGPQGIQGGPRRPGAAQSNPKRADRACLFSAGGACCFAGPFVVSHARRAKTTSTRPCGVWFAMQQQRQRRRRPKAVTPRGTRSCSSLPANSIKIRDPPLARFLHPPLSSTTASRAGSRPPFLPSHARRRARHARRHVPLLDQGRSTRISTPDSNWSARAHQRQVPRPSRIQPPLPPSTPSTMWRAISSRRRPVLTALAATASAAVVATGGALAYQSYHQAQRRVRRFGTNSTDTNVDNVWMPRILAEGDPARGTPPLIEAPPPQPSRADLLASLKASADDHEYDLLVIGGGATGTGVALDAATRGLKVALVERDDFSAGTSSKSTKLVHGGVRYLEKAFLELDYEQYKLVCEALHERATFLDIAPYLAYQLPIMLPLYKWWQLPYYWAGCKAYDLLAGKEALESSYILSKTKALEAFPMLRKDDLVGALVYYDGQHNDSRMNVAIALTAIAHGATVANHVEVIELLKKPVEGKSEPQLCGAVCRDTLTGETFTVKAKGIVNATGPFTDGIRKLDAPTAQEIVAPSAGVHIILPNYYSPADMGLLDPATSDGRVIFFLPWQGGTIAGTTDTPTTVDANPMATEEEISWILNEVRRYLSPDVKVRRGDVLAAWSGIRPLVRDPSAKSTAGLVRNHMIHVTPSGLLTIAGGKWTTYRAMAAETVDTAIEVFGLHPVHAKSQTETTLLVGSHGYSKTMFIKLVQHFGVDTEVAKHLASSYGDRAWAVAALARATGKRWPLFGKRLAGPTYPYVEAEVRYAVRREYACTAVDVLARRTRLAFLNAQSAAEAIPRVIAIMQQELGWDDARCQAEYDTAMEFLKSMGLGMLPPATAAVPAVAAADATTTGAGAPVPSLQETTQALLDSVQQAGYSRAYFTRQEVERFREVFYRYDMDRDGSIPRAMLANVLTDAGVLAPTKTAMKTSSNGKKSPADVAGRPSSSWLRWSSSSSTVPAIPAASPDALNAPVDPAALAPVLAAMGLDRKRALEFSDVLEVVVALREERVPAHLFDELQRMHETAGGVPTAEPTGFSGRVSTERSGGGV</sequence>
<feature type="compositionally biased region" description="Polar residues" evidence="15">
    <location>
        <begin position="1062"/>
        <end position="1072"/>
    </location>
</feature>
<dbReference type="STRING" id="578462.A0A0L0SP42"/>
<evidence type="ECO:0000256" key="12">
    <source>
        <dbReference type="ARBA" id="ARBA00023002"/>
    </source>
</evidence>
<feature type="compositionally biased region" description="Polar residues" evidence="15">
    <location>
        <begin position="176"/>
        <end position="189"/>
    </location>
</feature>
<evidence type="ECO:0000256" key="9">
    <source>
        <dbReference type="ARBA" id="ARBA00022827"/>
    </source>
</evidence>
<feature type="region of interest" description="Disordered" evidence="15">
    <location>
        <begin position="1049"/>
        <end position="1072"/>
    </location>
</feature>
<evidence type="ECO:0000256" key="15">
    <source>
        <dbReference type="SAM" id="MobiDB-lite"/>
    </source>
</evidence>
<dbReference type="OrthoDB" id="264015at2759"/>
<dbReference type="InterPro" id="IPR036188">
    <property type="entry name" value="FAD/NAD-bd_sf"/>
</dbReference>
<dbReference type="GO" id="GO:0005739">
    <property type="term" value="C:mitochondrion"/>
    <property type="evidence" value="ECO:0007669"/>
    <property type="project" value="UniProtKB-SubCell"/>
</dbReference>
<comment type="catalytic activity">
    <reaction evidence="14">
        <text>a quinone + sn-glycerol 3-phosphate = dihydroxyacetone phosphate + a quinol</text>
        <dbReference type="Rhea" id="RHEA:18977"/>
        <dbReference type="ChEBI" id="CHEBI:24646"/>
        <dbReference type="ChEBI" id="CHEBI:57597"/>
        <dbReference type="ChEBI" id="CHEBI:57642"/>
        <dbReference type="ChEBI" id="CHEBI:132124"/>
        <dbReference type="EC" id="1.1.5.3"/>
    </reaction>
</comment>
<keyword evidence="9" id="KW-0274">FAD</keyword>
<dbReference type="Pfam" id="PF01266">
    <property type="entry name" value="DAO"/>
    <property type="match status" value="1"/>
</dbReference>
<keyword evidence="13" id="KW-0496">Mitochondrion</keyword>
<dbReference type="FunFam" id="3.30.9.10:FF:000001">
    <property type="entry name" value="Glycerol-3-phosphate dehydrogenase"/>
    <property type="match status" value="1"/>
</dbReference>
<protein>
    <recommendedName>
        <fullName evidence="5 14">Glycerol-3-phosphate dehydrogenase</fullName>
        <ecNumber evidence="5 14">1.1.5.3</ecNumber>
    </recommendedName>
</protein>
<feature type="compositionally biased region" description="Polar residues" evidence="15">
    <location>
        <begin position="113"/>
        <end position="122"/>
    </location>
</feature>
<keyword evidence="6 14" id="KW-0285">Flavoprotein</keyword>
<dbReference type="GO" id="GO:0006072">
    <property type="term" value="P:glycerol-3-phosphate metabolic process"/>
    <property type="evidence" value="ECO:0007669"/>
    <property type="project" value="UniProtKB-UniRule"/>
</dbReference>
<dbReference type="EMBL" id="GG745344">
    <property type="protein sequence ID" value="KNE64159.1"/>
    <property type="molecule type" value="Genomic_DNA"/>
</dbReference>
<dbReference type="Gene3D" id="1.10.8.870">
    <property type="entry name" value="Alpha-glycerophosphate oxidase, cap domain"/>
    <property type="match status" value="1"/>
</dbReference>
<dbReference type="EC" id="1.1.5.3" evidence="5 14"/>
<evidence type="ECO:0000256" key="3">
    <source>
        <dbReference type="ARBA" id="ARBA00004745"/>
    </source>
</evidence>
<dbReference type="PROSITE" id="PS00977">
    <property type="entry name" value="FAD_G3PDH_1"/>
    <property type="match status" value="1"/>
</dbReference>
<keyword evidence="12 14" id="KW-0560">Oxidoreductase</keyword>
<dbReference type="FunFam" id="1.10.8.870:FF:000001">
    <property type="entry name" value="Glycerol-3-phosphate dehydrogenase"/>
    <property type="match status" value="1"/>
</dbReference>
<dbReference type="PANTHER" id="PTHR11985">
    <property type="entry name" value="GLYCEROL-3-PHOSPHATE DEHYDROGENASE"/>
    <property type="match status" value="1"/>
</dbReference>
<dbReference type="InterPro" id="IPR031656">
    <property type="entry name" value="DAO_C"/>
</dbReference>
<feature type="region of interest" description="Disordered" evidence="15">
    <location>
        <begin position="948"/>
        <end position="970"/>
    </location>
</feature>
<keyword evidence="18" id="KW-1185">Reference proteome</keyword>
<evidence type="ECO:0000256" key="7">
    <source>
        <dbReference type="ARBA" id="ARBA00022723"/>
    </source>
</evidence>
<proteinExistence type="inferred from homology"/>
<evidence type="ECO:0000256" key="4">
    <source>
        <dbReference type="ARBA" id="ARBA00007330"/>
    </source>
</evidence>
<dbReference type="InterPro" id="IPR011992">
    <property type="entry name" value="EF-hand-dom_pair"/>
</dbReference>
<evidence type="ECO:0000256" key="8">
    <source>
        <dbReference type="ARBA" id="ARBA00022737"/>
    </source>
</evidence>
<feature type="region of interest" description="Disordered" evidence="15">
    <location>
        <begin position="1"/>
        <end position="53"/>
    </location>
</feature>
<dbReference type="SUPFAM" id="SSF54373">
    <property type="entry name" value="FAD-linked reductases, C-terminal domain"/>
    <property type="match status" value="1"/>
</dbReference>
<dbReference type="GO" id="GO:0004368">
    <property type="term" value="F:glycerol-3-phosphate dehydrogenase (quinone) activity"/>
    <property type="evidence" value="ECO:0007669"/>
    <property type="project" value="UniProtKB-EC"/>
</dbReference>
<dbReference type="InterPro" id="IPR038299">
    <property type="entry name" value="DAO_C_sf"/>
</dbReference>
<organism evidence="17 18">
    <name type="scientific">Allomyces macrogynus (strain ATCC 38327)</name>
    <name type="common">Allomyces javanicus var. macrogynus</name>
    <dbReference type="NCBI Taxonomy" id="578462"/>
    <lineage>
        <taxon>Eukaryota</taxon>
        <taxon>Fungi</taxon>
        <taxon>Fungi incertae sedis</taxon>
        <taxon>Blastocladiomycota</taxon>
        <taxon>Blastocladiomycetes</taxon>
        <taxon>Blastocladiales</taxon>
        <taxon>Blastocladiaceae</taxon>
        <taxon>Allomyces</taxon>
    </lineage>
</organism>
<dbReference type="GO" id="GO:0005509">
    <property type="term" value="F:calcium ion binding"/>
    <property type="evidence" value="ECO:0007669"/>
    <property type="project" value="InterPro"/>
</dbReference>
<dbReference type="PROSITE" id="PS50222">
    <property type="entry name" value="EF_HAND_2"/>
    <property type="match status" value="1"/>
</dbReference>
<evidence type="ECO:0000256" key="13">
    <source>
        <dbReference type="ARBA" id="ARBA00023128"/>
    </source>
</evidence>
<dbReference type="InterPro" id="IPR006076">
    <property type="entry name" value="FAD-dep_OxRdtase"/>
</dbReference>
<evidence type="ECO:0000256" key="5">
    <source>
        <dbReference type="ARBA" id="ARBA00013029"/>
    </source>
</evidence>
<evidence type="ECO:0000256" key="6">
    <source>
        <dbReference type="ARBA" id="ARBA00022630"/>
    </source>
</evidence>
<dbReference type="Pfam" id="PF16901">
    <property type="entry name" value="DAO_C"/>
    <property type="match status" value="1"/>
</dbReference>
<dbReference type="InterPro" id="IPR000447">
    <property type="entry name" value="G3P_DH_FAD-dep"/>
</dbReference>